<evidence type="ECO:0000313" key="3">
    <source>
        <dbReference type="Proteomes" id="UP001169027"/>
    </source>
</evidence>
<dbReference type="SUPFAM" id="SSF56112">
    <property type="entry name" value="Protein kinase-like (PK-like)"/>
    <property type="match status" value="1"/>
</dbReference>
<proteinExistence type="predicted"/>
<dbReference type="InterPro" id="IPR011009">
    <property type="entry name" value="Kinase-like_dom_sf"/>
</dbReference>
<dbReference type="InterPro" id="IPR041726">
    <property type="entry name" value="ACAD10_11_N"/>
</dbReference>
<dbReference type="Pfam" id="PF01636">
    <property type="entry name" value="APH"/>
    <property type="match status" value="1"/>
</dbReference>
<evidence type="ECO:0000259" key="1">
    <source>
        <dbReference type="Pfam" id="PF01636"/>
    </source>
</evidence>
<comment type="caution">
    <text evidence="2">The sequence shown here is derived from an EMBL/GenBank/DDBJ whole genome shotgun (WGS) entry which is preliminary data.</text>
</comment>
<dbReference type="Proteomes" id="UP001169027">
    <property type="component" value="Unassembled WGS sequence"/>
</dbReference>
<dbReference type="Gene3D" id="3.90.1200.10">
    <property type="match status" value="1"/>
</dbReference>
<accession>A0ABT8SCJ6</accession>
<dbReference type="PANTHER" id="PTHR47829">
    <property type="entry name" value="HYDROLASE, PUTATIVE (AFU_ORTHOLOGUE AFUA_1G12880)-RELATED"/>
    <property type="match status" value="1"/>
</dbReference>
<feature type="domain" description="Aminoglycoside phosphotransferase" evidence="1">
    <location>
        <begin position="35"/>
        <end position="278"/>
    </location>
</feature>
<dbReference type="PANTHER" id="PTHR47829:SF3">
    <property type="entry name" value="AMINOGLYCOSIDE PHOSPHOTRANSFERASE DOMAIN-CONTAINING PROTEIN"/>
    <property type="match status" value="1"/>
</dbReference>
<keyword evidence="3" id="KW-1185">Reference proteome</keyword>
<dbReference type="EMBL" id="JAUKVY010000022">
    <property type="protein sequence ID" value="MDO1535732.1"/>
    <property type="molecule type" value="Genomic_DNA"/>
</dbReference>
<dbReference type="CDD" id="cd05154">
    <property type="entry name" value="ACAD10_11_N-like"/>
    <property type="match status" value="1"/>
</dbReference>
<gene>
    <name evidence="2" type="ORF">Q2T77_25955</name>
</gene>
<protein>
    <submittedName>
        <fullName evidence="2">Phosphotransferase</fullName>
    </submittedName>
</protein>
<evidence type="ECO:0000313" key="2">
    <source>
        <dbReference type="EMBL" id="MDO1535732.1"/>
    </source>
</evidence>
<reference evidence="2" key="1">
    <citation type="submission" date="2023-06" db="EMBL/GenBank/DDBJ databases">
        <authorList>
            <person name="Jiang Y."/>
            <person name="Liu Q."/>
        </authorList>
    </citation>
    <scope>NUCLEOTIDE SEQUENCE</scope>
    <source>
        <strain evidence="2">CGMCC 1.12090</strain>
    </source>
</reference>
<dbReference type="Gene3D" id="3.30.200.20">
    <property type="entry name" value="Phosphorylase Kinase, domain 1"/>
    <property type="match status" value="1"/>
</dbReference>
<dbReference type="InterPro" id="IPR002575">
    <property type="entry name" value="Aminoglycoside_PTrfase"/>
</dbReference>
<dbReference type="RefSeq" id="WP_301813545.1">
    <property type="nucleotide sequence ID" value="NZ_JAUJZH010000022.1"/>
</dbReference>
<dbReference type="InterPro" id="IPR052898">
    <property type="entry name" value="ACAD10-like"/>
</dbReference>
<name>A0ABT8SCJ6_9BURK</name>
<organism evidence="2 3">
    <name type="scientific">Variovorax ginsengisoli</name>
    <dbReference type="NCBI Taxonomy" id="363844"/>
    <lineage>
        <taxon>Bacteria</taxon>
        <taxon>Pseudomonadati</taxon>
        <taxon>Pseudomonadota</taxon>
        <taxon>Betaproteobacteria</taxon>
        <taxon>Burkholderiales</taxon>
        <taxon>Comamonadaceae</taxon>
        <taxon>Variovorax</taxon>
    </lineage>
</organism>
<sequence>MSAISPETAPRPLDTVRLAAWLAGRLPGLRGPLSATRFKGGQSNPTYLLSDAAGARYVLRKQPDGVLLPSAHAVDREYRVLHALGGTDVPVARVHCFCDDPQVVGTPFYVMEFVDGRVLWDPALPGMPVAARGAIYEEMNRVVAALHRVDVGAAGLADYGRPGAFFERQIARWTRQYQATVEGPGGVDAIPAMERLIEWLPANVPVTPAGRDESCIFHGDLRIDNMIFHPSEPRVLALLDWELSTLGHPLADFAYHALPWRLGAQQFRGMAGADFAALGIPGERAYLDAYCRRVDREPVDPAHWEFYLAYAMFRLAAILQGILKRSHDGTASSAEARETGARARPIAEAAWRQVEAHFPRTAR</sequence>